<proteinExistence type="predicted"/>
<accession>A0A498BZZ9</accession>
<dbReference type="AlphaFoldDB" id="A0A498BZZ9"/>
<dbReference type="InterPro" id="IPR036265">
    <property type="entry name" value="HIT-like_sf"/>
</dbReference>
<gene>
    <name evidence="1" type="ORF">DFR31_2248</name>
</gene>
<sequence>MATELDAFREKFQVDALSVAGTEHWVLSVRPQQLTLGSMVLSTRANVLDFASLSEAQSRDMAHLFGEAERRVKTLFGAARINALCLMMRDPLLHFHIFPRYENKVAFAGQDWIDADWPKPPQIRPVDEDPEINRALRDALRGGVGS</sequence>
<reference evidence="1 2" key="1">
    <citation type="submission" date="2018-10" db="EMBL/GenBank/DDBJ databases">
        <title>Genomic Encyclopedia of Type Strains, Phase IV (KMG-IV): sequencing the most valuable type-strain genomes for metagenomic binning, comparative biology and taxonomic classification.</title>
        <authorList>
            <person name="Goeker M."/>
        </authorList>
    </citation>
    <scope>NUCLEOTIDE SEQUENCE [LARGE SCALE GENOMIC DNA]</scope>
    <source>
        <strain evidence="1 2">DSM 12769</strain>
    </source>
</reference>
<organism evidence="1 2">
    <name type="scientific">Alkalispirillum mobile</name>
    <dbReference type="NCBI Taxonomy" id="85925"/>
    <lineage>
        <taxon>Bacteria</taxon>
        <taxon>Pseudomonadati</taxon>
        <taxon>Pseudomonadota</taxon>
        <taxon>Gammaproteobacteria</taxon>
        <taxon>Chromatiales</taxon>
        <taxon>Ectothiorhodospiraceae</taxon>
        <taxon>Alkalispirillum</taxon>
    </lineage>
</organism>
<dbReference type="Gene3D" id="3.30.428.10">
    <property type="entry name" value="HIT-like"/>
    <property type="match status" value="1"/>
</dbReference>
<name>A0A498BZZ9_9GAMM</name>
<evidence type="ECO:0000313" key="2">
    <source>
        <dbReference type="Proteomes" id="UP000275461"/>
    </source>
</evidence>
<dbReference type="SUPFAM" id="SSF54197">
    <property type="entry name" value="HIT-like"/>
    <property type="match status" value="1"/>
</dbReference>
<keyword evidence="2" id="KW-1185">Reference proteome</keyword>
<dbReference type="RefSeq" id="WP_121442764.1">
    <property type="nucleotide sequence ID" value="NZ_RCDA01000003.1"/>
</dbReference>
<comment type="caution">
    <text evidence="1">The sequence shown here is derived from an EMBL/GenBank/DDBJ whole genome shotgun (WGS) entry which is preliminary data.</text>
</comment>
<dbReference type="EMBL" id="RCDA01000003">
    <property type="protein sequence ID" value="RLK48369.1"/>
    <property type="molecule type" value="Genomic_DNA"/>
</dbReference>
<dbReference type="GO" id="GO:0016787">
    <property type="term" value="F:hydrolase activity"/>
    <property type="evidence" value="ECO:0007669"/>
    <property type="project" value="UniProtKB-KW"/>
</dbReference>
<dbReference type="OrthoDB" id="9799145at2"/>
<dbReference type="Proteomes" id="UP000275461">
    <property type="component" value="Unassembled WGS sequence"/>
</dbReference>
<keyword evidence="1" id="KW-0378">Hydrolase</keyword>
<protein>
    <submittedName>
        <fullName evidence="1">Diadenosine tetraphosphate (Ap4A) HIT family hydrolase</fullName>
    </submittedName>
</protein>
<evidence type="ECO:0000313" key="1">
    <source>
        <dbReference type="EMBL" id="RLK48369.1"/>
    </source>
</evidence>